<reference evidence="2" key="1">
    <citation type="journal article" date="2019" name="Int. J. Syst. Evol. Microbiol.">
        <title>The Global Catalogue of Microorganisms (GCM) 10K type strain sequencing project: providing services to taxonomists for standard genome sequencing and annotation.</title>
        <authorList>
            <consortium name="The Broad Institute Genomics Platform"/>
            <consortium name="The Broad Institute Genome Sequencing Center for Infectious Disease"/>
            <person name="Wu L."/>
            <person name="Ma J."/>
        </authorList>
    </citation>
    <scope>NUCLEOTIDE SEQUENCE [LARGE SCALE GENOMIC DNA]</scope>
    <source>
        <strain evidence="2">JCM 16908</strain>
    </source>
</reference>
<proteinExistence type="predicted"/>
<sequence>MLRQHAASITVLQEQKLFPGYPDHRDHPDRRDLVAHEVLGAPQGLARCQRFRSNRCPCSRKIGRDLRYVPEDVMSWVREQE</sequence>
<accession>A0ABP7J010</accession>
<comment type="caution">
    <text evidence="1">The sequence shown here is derived from an EMBL/GenBank/DDBJ whole genome shotgun (WGS) entry which is preliminary data.</text>
</comment>
<keyword evidence="2" id="KW-1185">Reference proteome</keyword>
<evidence type="ECO:0000313" key="1">
    <source>
        <dbReference type="EMBL" id="GAA3831020.1"/>
    </source>
</evidence>
<organism evidence="1 2">
    <name type="scientific">Sphaerisporangium flaviroseum</name>
    <dbReference type="NCBI Taxonomy" id="509199"/>
    <lineage>
        <taxon>Bacteria</taxon>
        <taxon>Bacillati</taxon>
        <taxon>Actinomycetota</taxon>
        <taxon>Actinomycetes</taxon>
        <taxon>Streptosporangiales</taxon>
        <taxon>Streptosporangiaceae</taxon>
        <taxon>Sphaerisporangium</taxon>
    </lineage>
</organism>
<protein>
    <recommendedName>
        <fullName evidence="3">DNA-binding protein</fullName>
    </recommendedName>
</protein>
<dbReference type="Proteomes" id="UP001500888">
    <property type="component" value="Unassembled WGS sequence"/>
</dbReference>
<gene>
    <name evidence="1" type="ORF">GCM10022226_59930</name>
</gene>
<dbReference type="EMBL" id="BAAAZR010000028">
    <property type="protein sequence ID" value="GAA3831020.1"/>
    <property type="molecule type" value="Genomic_DNA"/>
</dbReference>
<evidence type="ECO:0008006" key="3">
    <source>
        <dbReference type="Google" id="ProtNLM"/>
    </source>
</evidence>
<evidence type="ECO:0000313" key="2">
    <source>
        <dbReference type="Proteomes" id="UP001500888"/>
    </source>
</evidence>
<name>A0ABP7J010_9ACTN</name>